<proteinExistence type="predicted"/>
<evidence type="ECO:0000313" key="2">
    <source>
        <dbReference type="EMBL" id="JAP87142.1"/>
    </source>
</evidence>
<accession>A0A131Z8J1</accession>
<feature type="non-terminal residue" evidence="2">
    <location>
        <position position="1"/>
    </location>
</feature>
<reference evidence="2" key="1">
    <citation type="journal article" date="2016" name="Ticks Tick Borne Dis.">
        <title>De novo assembly and annotation of the salivary gland transcriptome of Rhipicephalus appendiculatus male and female ticks during blood feeding.</title>
        <authorList>
            <person name="de Castro M.H."/>
            <person name="de Klerk D."/>
            <person name="Pienaar R."/>
            <person name="Latif A.A."/>
            <person name="Rees D.J."/>
            <person name="Mans B.J."/>
        </authorList>
    </citation>
    <scope>NUCLEOTIDE SEQUENCE</scope>
    <source>
        <tissue evidence="2">Salivary glands</tissue>
    </source>
</reference>
<dbReference type="EMBL" id="GEDV01001415">
    <property type="protein sequence ID" value="JAP87142.1"/>
    <property type="molecule type" value="Transcribed_RNA"/>
</dbReference>
<name>A0A131Z8J1_RHIAP</name>
<evidence type="ECO:0000256" key="1">
    <source>
        <dbReference type="SAM" id="MobiDB-lite"/>
    </source>
</evidence>
<feature type="compositionally biased region" description="Acidic residues" evidence="1">
    <location>
        <begin position="1"/>
        <end position="11"/>
    </location>
</feature>
<organism evidence="2">
    <name type="scientific">Rhipicephalus appendiculatus</name>
    <name type="common">Brown ear tick</name>
    <dbReference type="NCBI Taxonomy" id="34631"/>
    <lineage>
        <taxon>Eukaryota</taxon>
        <taxon>Metazoa</taxon>
        <taxon>Ecdysozoa</taxon>
        <taxon>Arthropoda</taxon>
        <taxon>Chelicerata</taxon>
        <taxon>Arachnida</taxon>
        <taxon>Acari</taxon>
        <taxon>Parasitiformes</taxon>
        <taxon>Ixodida</taxon>
        <taxon>Ixodoidea</taxon>
        <taxon>Ixodidae</taxon>
        <taxon>Rhipicephalinae</taxon>
        <taxon>Rhipicephalus</taxon>
        <taxon>Rhipicephalus</taxon>
    </lineage>
</organism>
<sequence length="205" mass="22707">VVVNFDEESDNESTFGTPQKGRASPSPLCGQTGDRSPCRGDEDPLPFRVKTLAQIRQEKATGHSAVVTSTEELDVPVALDSERLQEERLLKRILGVAEVYTAALETEAKKSDVADEVVDLRQKLARKRKPENDDVDSVKGKILKHGEATPVAPTRIRRPDFKETRRTIVIGKHTTLPRRPTLSAVTSLGRLVKFASPCYRVPARQ</sequence>
<protein>
    <submittedName>
        <fullName evidence="2">Uncharacterized protein</fullName>
    </submittedName>
</protein>
<dbReference type="AlphaFoldDB" id="A0A131Z8J1"/>
<feature type="region of interest" description="Disordered" evidence="1">
    <location>
        <begin position="1"/>
        <end position="45"/>
    </location>
</feature>